<dbReference type="Proteomes" id="UP000538929">
    <property type="component" value="Unassembled WGS sequence"/>
</dbReference>
<accession>A0A7W3TGC1</accession>
<sequence length="283" mass="32007">MFGDIRCLLLAPRLLVLQVAHPVVGAGVADHSDFRSDPWGRLLRTLLSLTTVVHGTPEEARAEARRLRRLHAAMTGIDEYGRPYRALDPGAYAWVHATLVMGPLDTMALFGAPVTGDRLETYHRELRGVGRMWGIAEHRLPPDPAAFNARYAEIVTGELGDNRAVREVLDALSHPAPPVPRIPAALWGLLTRPVTRRLTLVTVGTLPPELRERLGLSWTPRDERDLRRFAHRVRLLVEPLPVRFRVFLPPLLLRLAAHRRARAERAARRAERRDRPRSEPPRR</sequence>
<evidence type="ECO:0000313" key="3">
    <source>
        <dbReference type="Proteomes" id="UP000538929"/>
    </source>
</evidence>
<feature type="domain" description="ER-bound oxygenase mpaB/mpaB'/Rubber oxygenase catalytic" evidence="1">
    <location>
        <begin position="2"/>
        <end position="234"/>
    </location>
</feature>
<dbReference type="GO" id="GO:0016491">
    <property type="term" value="F:oxidoreductase activity"/>
    <property type="evidence" value="ECO:0007669"/>
    <property type="project" value="InterPro"/>
</dbReference>
<keyword evidence="3" id="KW-1185">Reference proteome</keyword>
<name>A0A7W3TGC1_9ACTN</name>
<dbReference type="PANTHER" id="PTHR36151:SF3">
    <property type="entry name" value="ER-BOUND OXYGENASE MPAB_MPAB'_RUBBER OXYGENASE CATALYTIC DOMAIN-CONTAINING PROTEIN"/>
    <property type="match status" value="1"/>
</dbReference>
<protein>
    <submittedName>
        <fullName evidence="2">DUF2236 domain-containing protein</fullName>
    </submittedName>
</protein>
<dbReference type="InterPro" id="IPR018713">
    <property type="entry name" value="MPAB/Lcp_cat_dom"/>
</dbReference>
<dbReference type="EMBL" id="VKHT01000834">
    <property type="protein sequence ID" value="MBB0246322.1"/>
    <property type="molecule type" value="Genomic_DNA"/>
</dbReference>
<comment type="caution">
    <text evidence="2">The sequence shown here is derived from an EMBL/GenBank/DDBJ whole genome shotgun (WGS) entry which is preliminary data.</text>
</comment>
<organism evidence="2 3">
    <name type="scientific">Streptomyces alkaliphilus</name>
    <dbReference type="NCBI Taxonomy" id="1472722"/>
    <lineage>
        <taxon>Bacteria</taxon>
        <taxon>Bacillati</taxon>
        <taxon>Actinomycetota</taxon>
        <taxon>Actinomycetes</taxon>
        <taxon>Kitasatosporales</taxon>
        <taxon>Streptomycetaceae</taxon>
        <taxon>Streptomyces</taxon>
    </lineage>
</organism>
<dbReference type="Pfam" id="PF09995">
    <property type="entry name" value="MPAB_Lcp_cat"/>
    <property type="match status" value="1"/>
</dbReference>
<dbReference type="AlphaFoldDB" id="A0A7W3TGC1"/>
<evidence type="ECO:0000313" key="2">
    <source>
        <dbReference type="EMBL" id="MBB0246322.1"/>
    </source>
</evidence>
<reference evidence="3" key="1">
    <citation type="submission" date="2019-10" db="EMBL/GenBank/DDBJ databases">
        <title>Streptomyces sp. nov., a novel actinobacterium isolated from alkaline environment.</title>
        <authorList>
            <person name="Golinska P."/>
        </authorList>
    </citation>
    <scope>NUCLEOTIDE SEQUENCE [LARGE SCALE GENOMIC DNA]</scope>
    <source>
        <strain evidence="3">DSM 42118</strain>
    </source>
</reference>
<dbReference type="PANTHER" id="PTHR36151">
    <property type="entry name" value="BLR2777 PROTEIN"/>
    <property type="match status" value="1"/>
</dbReference>
<proteinExistence type="predicted"/>
<evidence type="ECO:0000259" key="1">
    <source>
        <dbReference type="Pfam" id="PF09995"/>
    </source>
</evidence>
<gene>
    <name evidence="2" type="ORF">FNQ90_19960</name>
</gene>